<keyword evidence="2" id="KW-0238">DNA-binding</keyword>
<dbReference type="Proteomes" id="UP001324533">
    <property type="component" value="Chromosome"/>
</dbReference>
<dbReference type="EMBL" id="CP139779">
    <property type="protein sequence ID" value="WQB72083.1"/>
    <property type="molecule type" value="Genomic_DNA"/>
</dbReference>
<evidence type="ECO:0000313" key="5">
    <source>
        <dbReference type="EMBL" id="WQB72083.1"/>
    </source>
</evidence>
<evidence type="ECO:0000259" key="4">
    <source>
        <dbReference type="PROSITE" id="PS01124"/>
    </source>
</evidence>
<dbReference type="InterPro" id="IPR046532">
    <property type="entry name" value="DUF6597"/>
</dbReference>
<feature type="domain" description="HTH araC/xylS-type" evidence="4">
    <location>
        <begin position="156"/>
        <end position="257"/>
    </location>
</feature>
<dbReference type="PANTHER" id="PTHR46796">
    <property type="entry name" value="HTH-TYPE TRANSCRIPTIONAL ACTIVATOR RHAS-RELATED"/>
    <property type="match status" value="1"/>
</dbReference>
<dbReference type="PROSITE" id="PS01124">
    <property type="entry name" value="HTH_ARAC_FAMILY_2"/>
    <property type="match status" value="1"/>
</dbReference>
<organism evidence="5 6">
    <name type="scientific">Microbacterium invictum</name>
    <dbReference type="NCBI Taxonomy" id="515415"/>
    <lineage>
        <taxon>Bacteria</taxon>
        <taxon>Bacillati</taxon>
        <taxon>Actinomycetota</taxon>
        <taxon>Actinomycetes</taxon>
        <taxon>Micrococcales</taxon>
        <taxon>Microbacteriaceae</taxon>
        <taxon>Microbacterium</taxon>
    </lineage>
</organism>
<dbReference type="InterPro" id="IPR018060">
    <property type="entry name" value="HTH_AraC"/>
</dbReference>
<dbReference type="Gene3D" id="1.10.10.60">
    <property type="entry name" value="Homeodomain-like"/>
    <property type="match status" value="1"/>
</dbReference>
<evidence type="ECO:0000256" key="1">
    <source>
        <dbReference type="ARBA" id="ARBA00023015"/>
    </source>
</evidence>
<dbReference type="RefSeq" id="WP_322412193.1">
    <property type="nucleotide sequence ID" value="NZ_CP139779.1"/>
</dbReference>
<accession>A0ABZ0VEN3</accession>
<evidence type="ECO:0000256" key="3">
    <source>
        <dbReference type="ARBA" id="ARBA00023163"/>
    </source>
</evidence>
<dbReference type="InterPro" id="IPR009057">
    <property type="entry name" value="Homeodomain-like_sf"/>
</dbReference>
<keyword evidence="3" id="KW-0804">Transcription</keyword>
<evidence type="ECO:0000313" key="6">
    <source>
        <dbReference type="Proteomes" id="UP001324533"/>
    </source>
</evidence>
<reference evidence="5 6" key="1">
    <citation type="submission" date="2023-06" db="EMBL/GenBank/DDBJ databases">
        <title>Rock-solubilizing bacteria, Microbacterium invictum, promotes re-establishment of vegetation in rocky wasteland by accelerating rock bio-weathering and reshaping soil bacterial community.</title>
        <authorList>
            <person name="Liu C."/>
        </authorList>
    </citation>
    <scope>NUCLEOTIDE SEQUENCE [LARGE SCALE GENOMIC DNA]</scope>
    <source>
        <strain evidence="5 6">X-18</strain>
    </source>
</reference>
<dbReference type="SMART" id="SM00342">
    <property type="entry name" value="HTH_ARAC"/>
    <property type="match status" value="1"/>
</dbReference>
<proteinExistence type="predicted"/>
<dbReference type="Pfam" id="PF12833">
    <property type="entry name" value="HTH_18"/>
    <property type="match status" value="1"/>
</dbReference>
<keyword evidence="6" id="KW-1185">Reference proteome</keyword>
<sequence>MGYLEREPPAPLRASVSRLWWLRMQSPQRFERIVPIPAMHLIVNLAPEPYRVIARGRTSVDQTLEAAFLSGMQLEYLLNENPPVVHHVGAAIHPWAAGAFGIDPAAVVDRVQPAATFLTGIDVLRTSLAQVDPAEAIARYASFLTDLRDPQWTPDHRVVAAIGGMDADPGVPIRELAGRARMSPKGFAEAFRRATGVTPKRFSAVLRHQAFLAELPDEGDLPKWSELMRTGGYYDQPHFIHEFRRLTGMTPTAYLEHRRRYGHGEPSFLPFDEDGAFSPSP</sequence>
<keyword evidence="1" id="KW-0805">Transcription regulation</keyword>
<dbReference type="InterPro" id="IPR050204">
    <property type="entry name" value="AraC_XylS_family_regulators"/>
</dbReference>
<dbReference type="SUPFAM" id="SSF46689">
    <property type="entry name" value="Homeodomain-like"/>
    <property type="match status" value="1"/>
</dbReference>
<name>A0ABZ0VEN3_9MICO</name>
<evidence type="ECO:0000256" key="2">
    <source>
        <dbReference type="ARBA" id="ARBA00023125"/>
    </source>
</evidence>
<protein>
    <submittedName>
        <fullName evidence="5">Helix-turn-helix domain-containing protein</fullName>
    </submittedName>
</protein>
<dbReference type="Pfam" id="PF20240">
    <property type="entry name" value="DUF6597"/>
    <property type="match status" value="1"/>
</dbReference>
<gene>
    <name evidence="5" type="ORF">T9R20_14180</name>
</gene>